<feature type="region of interest" description="Disordered" evidence="1">
    <location>
        <begin position="78"/>
        <end position="114"/>
    </location>
</feature>
<comment type="caution">
    <text evidence="3">The sequence shown here is derived from an EMBL/GenBank/DDBJ whole genome shotgun (WGS) entry which is preliminary data.</text>
</comment>
<sequence length="208" mass="22100">MSMIGTKTRWMTGALVSAGLLLGSVSAAEARPRWDRGWDRGWDRHHRHRGDGFGLGDAIGVAALVGAVAIVANSMSKDRKVRDPITGGEYDAPPPRAGTDYGDDLGSDAPPPPVDEADFSDIAAQDDALADSCARAARDEAERDGGFAEVRTMASPVAAANGGYNIDGQVEQRASTRAPTGQTRRFTCTLDRDGRVAQVYLSRDLVSR</sequence>
<evidence type="ECO:0000313" key="4">
    <source>
        <dbReference type="Proteomes" id="UP001198830"/>
    </source>
</evidence>
<protein>
    <submittedName>
        <fullName evidence="3">Uncharacterized protein</fullName>
    </submittedName>
</protein>
<organism evidence="3 4">
    <name type="scientific">Sphingobium soli</name>
    <dbReference type="NCBI Taxonomy" id="1591116"/>
    <lineage>
        <taxon>Bacteria</taxon>
        <taxon>Pseudomonadati</taxon>
        <taxon>Pseudomonadota</taxon>
        <taxon>Alphaproteobacteria</taxon>
        <taxon>Sphingomonadales</taxon>
        <taxon>Sphingomonadaceae</taxon>
        <taxon>Sphingobium</taxon>
    </lineage>
</organism>
<feature type="transmembrane region" description="Helical" evidence="2">
    <location>
        <begin position="51"/>
        <end position="72"/>
    </location>
</feature>
<reference evidence="3 4" key="1">
    <citation type="submission" date="2021-10" db="EMBL/GenBank/DDBJ databases">
        <title>The diversity and Nitrogen Metabolism of Culturable Nitrate-Utilizing Bacteria Within the Oxygen Minimum Zone of the Changjiang (Yangtze River)Estuary.</title>
        <authorList>
            <person name="Zhang D."/>
            <person name="Zheng J."/>
            <person name="Liu S."/>
            <person name="He W."/>
        </authorList>
    </citation>
    <scope>NUCLEOTIDE SEQUENCE [LARGE SCALE GENOMIC DNA]</scope>
    <source>
        <strain evidence="3 4">FXH275-2</strain>
    </source>
</reference>
<keyword evidence="2" id="KW-0812">Transmembrane</keyword>
<keyword evidence="2" id="KW-0472">Membrane</keyword>
<name>A0ABS8H7S6_9SPHN</name>
<evidence type="ECO:0000256" key="2">
    <source>
        <dbReference type="SAM" id="Phobius"/>
    </source>
</evidence>
<dbReference type="EMBL" id="JAJGNP010000022">
    <property type="protein sequence ID" value="MCC4234562.1"/>
    <property type="molecule type" value="Genomic_DNA"/>
</dbReference>
<evidence type="ECO:0000256" key="1">
    <source>
        <dbReference type="SAM" id="MobiDB-lite"/>
    </source>
</evidence>
<keyword evidence="4" id="KW-1185">Reference proteome</keyword>
<gene>
    <name evidence="3" type="ORF">LL253_17965</name>
</gene>
<evidence type="ECO:0000313" key="3">
    <source>
        <dbReference type="EMBL" id="MCC4234562.1"/>
    </source>
</evidence>
<proteinExistence type="predicted"/>
<keyword evidence="2" id="KW-1133">Transmembrane helix</keyword>
<dbReference type="Proteomes" id="UP001198830">
    <property type="component" value="Unassembled WGS sequence"/>
</dbReference>
<accession>A0ABS8H7S6</accession>